<accession>A0A250B568</accession>
<dbReference type="PANTHER" id="PTHR10283:SF82">
    <property type="entry name" value="SOLUTE CARRIER FAMILY 13 MEMBER 2"/>
    <property type="match status" value="1"/>
</dbReference>
<evidence type="ECO:0000256" key="2">
    <source>
        <dbReference type="ARBA" id="ARBA00007349"/>
    </source>
</evidence>
<dbReference type="Pfam" id="PF00939">
    <property type="entry name" value="Na_sulph_symp"/>
    <property type="match status" value="1"/>
</dbReference>
<feature type="transmembrane region" description="Helical" evidence="6">
    <location>
        <begin position="382"/>
        <end position="399"/>
    </location>
</feature>
<dbReference type="GO" id="GO:0008514">
    <property type="term" value="F:organic anion transmembrane transporter activity"/>
    <property type="evidence" value="ECO:0007669"/>
    <property type="project" value="UniProtKB-ARBA"/>
</dbReference>
<feature type="transmembrane region" description="Helical" evidence="6">
    <location>
        <begin position="167"/>
        <end position="185"/>
    </location>
</feature>
<organism evidence="7 8">
    <name type="scientific">Gibbsiella quercinecans</name>
    <dbReference type="NCBI Taxonomy" id="929813"/>
    <lineage>
        <taxon>Bacteria</taxon>
        <taxon>Pseudomonadati</taxon>
        <taxon>Pseudomonadota</taxon>
        <taxon>Gammaproteobacteria</taxon>
        <taxon>Enterobacterales</taxon>
        <taxon>Yersiniaceae</taxon>
        <taxon>Gibbsiella</taxon>
    </lineage>
</organism>
<evidence type="ECO:0008006" key="9">
    <source>
        <dbReference type="Google" id="ProtNLM"/>
    </source>
</evidence>
<evidence type="ECO:0000256" key="3">
    <source>
        <dbReference type="ARBA" id="ARBA00022692"/>
    </source>
</evidence>
<evidence type="ECO:0000256" key="6">
    <source>
        <dbReference type="SAM" id="Phobius"/>
    </source>
</evidence>
<keyword evidence="8" id="KW-1185">Reference proteome</keyword>
<feature type="transmembrane region" description="Helical" evidence="6">
    <location>
        <begin position="20"/>
        <end position="36"/>
    </location>
</feature>
<dbReference type="PANTHER" id="PTHR10283">
    <property type="entry name" value="SOLUTE CARRIER FAMILY 13 MEMBER"/>
    <property type="match status" value="1"/>
</dbReference>
<keyword evidence="5 6" id="KW-0472">Membrane</keyword>
<proteinExistence type="inferred from homology"/>
<gene>
    <name evidence="7" type="ORF">AWC35_19100</name>
</gene>
<dbReference type="GO" id="GO:1905039">
    <property type="term" value="P:carboxylic acid transmembrane transport"/>
    <property type="evidence" value="ECO:0007669"/>
    <property type="project" value="UniProtKB-ARBA"/>
</dbReference>
<feature type="transmembrane region" description="Helical" evidence="6">
    <location>
        <begin position="406"/>
        <end position="424"/>
    </location>
</feature>
<dbReference type="OrthoDB" id="9766267at2"/>
<feature type="transmembrane region" description="Helical" evidence="6">
    <location>
        <begin position="473"/>
        <end position="493"/>
    </location>
</feature>
<evidence type="ECO:0000313" key="8">
    <source>
        <dbReference type="Proteomes" id="UP000217182"/>
    </source>
</evidence>
<feature type="transmembrane region" description="Helical" evidence="6">
    <location>
        <begin position="234"/>
        <end position="257"/>
    </location>
</feature>
<evidence type="ECO:0000256" key="5">
    <source>
        <dbReference type="ARBA" id="ARBA00023136"/>
    </source>
</evidence>
<feature type="transmembrane region" description="Helical" evidence="6">
    <location>
        <begin position="430"/>
        <end position="452"/>
    </location>
</feature>
<dbReference type="InterPro" id="IPR001898">
    <property type="entry name" value="SLC13A/DASS"/>
</dbReference>
<evidence type="ECO:0000313" key="7">
    <source>
        <dbReference type="EMBL" id="ATA21277.1"/>
    </source>
</evidence>
<feature type="transmembrane region" description="Helical" evidence="6">
    <location>
        <begin position="317"/>
        <end position="336"/>
    </location>
</feature>
<dbReference type="AlphaFoldDB" id="A0A250B568"/>
<dbReference type="GO" id="GO:0005886">
    <property type="term" value="C:plasma membrane"/>
    <property type="evidence" value="ECO:0007669"/>
    <property type="project" value="TreeGrafter"/>
</dbReference>
<feature type="transmembrane region" description="Helical" evidence="6">
    <location>
        <begin position="140"/>
        <end position="161"/>
    </location>
</feature>
<protein>
    <recommendedName>
        <fullName evidence="9">Anion transporter</fullName>
    </recommendedName>
</protein>
<feature type="transmembrane region" description="Helical" evidence="6">
    <location>
        <begin position="105"/>
        <end position="128"/>
    </location>
</feature>
<dbReference type="PIRSF" id="PIRSF002457">
    <property type="entry name" value="DASS"/>
    <property type="match status" value="1"/>
</dbReference>
<dbReference type="Proteomes" id="UP000217182">
    <property type="component" value="Chromosome"/>
</dbReference>
<keyword evidence="4 6" id="KW-1133">Transmembrane helix</keyword>
<evidence type="ECO:0000256" key="1">
    <source>
        <dbReference type="ARBA" id="ARBA00004141"/>
    </source>
</evidence>
<feature type="transmembrane region" description="Helical" evidence="6">
    <location>
        <begin position="293"/>
        <end position="311"/>
    </location>
</feature>
<evidence type="ECO:0000256" key="4">
    <source>
        <dbReference type="ARBA" id="ARBA00022989"/>
    </source>
</evidence>
<comment type="similarity">
    <text evidence="2">Belongs to the SLC13A/DASS transporter (TC 2.A.47) family. DIT1 subfamily.</text>
</comment>
<dbReference type="KEGG" id="gqu:AWC35_19100"/>
<feature type="transmembrane region" description="Helical" evidence="6">
    <location>
        <begin position="66"/>
        <end position="85"/>
    </location>
</feature>
<keyword evidence="3 6" id="KW-0812">Transmembrane</keyword>
<sequence>MSSISSNMPDKKWSIPHPGLWIAVFAAAIIMLLPLGPDLPIAGKNMIAILVFAIIVWISEAMDYTASAITISALIIFLVGFAPDINNPDVLLGTTKALKMTLSGFSNSALALVAAAMFIAAAMTITGLDRRIALFTMSKIGASSRSILIGAIVVTIVLSLVVPSATARTACVVPIMMGVIAAFKVDKHSRMAAAMMIVIAQATSIWNVGIQTSAAQNLLSMGFIHKTLGAEHAISWLDWLLAGAPWSIAMSVILYFLARKLLPPETETVEGGIDAIKKSLADLGPATGKEKRLIVISLLLLVFWSTGGKLHSIDTTSVTLVGLAIMLLPGIGVMQWKDVEKRVQWGTLLMFGIGISLGSTLLDTQAATWMANYVVKGFGLESLSAFTIFSILAAFLIVIHLGFASATALTAALLPILISLLISLPESAGVNPAGMTILLAFSVSFGFILPINAPQNMVCLGTDTFTPRQFTRIGLVLTLAGYLMLLVFAATWWKFLGLM</sequence>
<dbReference type="InterPro" id="IPR030676">
    <property type="entry name" value="CitT-rel"/>
</dbReference>
<feature type="transmembrane region" description="Helical" evidence="6">
    <location>
        <begin position="42"/>
        <end position="59"/>
    </location>
</feature>
<comment type="subcellular location">
    <subcellularLocation>
        <location evidence="1">Membrane</location>
        <topology evidence="1">Multi-pass membrane protein</topology>
    </subcellularLocation>
</comment>
<dbReference type="EMBL" id="CP014136">
    <property type="protein sequence ID" value="ATA21277.1"/>
    <property type="molecule type" value="Genomic_DNA"/>
</dbReference>
<dbReference type="RefSeq" id="WP_095847862.1">
    <property type="nucleotide sequence ID" value="NZ_CP014136.1"/>
</dbReference>
<dbReference type="NCBIfam" id="TIGR00785">
    <property type="entry name" value="dass"/>
    <property type="match status" value="1"/>
</dbReference>
<reference evidence="7 8" key="1">
    <citation type="submission" date="2016-01" db="EMBL/GenBank/DDBJ databases">
        <authorList>
            <person name="Oliw E.H."/>
        </authorList>
    </citation>
    <scope>NUCLEOTIDE SEQUENCE [LARGE SCALE GENOMIC DNA]</scope>
    <source>
        <strain evidence="7 8">FRB97</strain>
    </source>
</reference>
<name>A0A250B568_9GAMM</name>
<feature type="transmembrane region" description="Helical" evidence="6">
    <location>
        <begin position="343"/>
        <end position="362"/>
    </location>
</feature>
<feature type="transmembrane region" description="Helical" evidence="6">
    <location>
        <begin position="192"/>
        <end position="214"/>
    </location>
</feature>